<reference evidence="2 3" key="1">
    <citation type="submission" date="2024-06" db="EMBL/GenBank/DDBJ databases">
        <title>The Natural Products Discovery Center: Release of the First 8490 Sequenced Strains for Exploring Actinobacteria Biosynthetic Diversity.</title>
        <authorList>
            <person name="Kalkreuter E."/>
            <person name="Kautsar S.A."/>
            <person name="Yang D."/>
            <person name="Bader C.D."/>
            <person name="Teijaro C.N."/>
            <person name="Fluegel L."/>
            <person name="Davis C.M."/>
            <person name="Simpson J.R."/>
            <person name="Lauterbach L."/>
            <person name="Steele A.D."/>
            <person name="Gui C."/>
            <person name="Meng S."/>
            <person name="Li G."/>
            <person name="Viehrig K."/>
            <person name="Ye F."/>
            <person name="Su P."/>
            <person name="Kiefer A.F."/>
            <person name="Nichols A."/>
            <person name="Cepeda A.J."/>
            <person name="Yan W."/>
            <person name="Fan B."/>
            <person name="Jiang Y."/>
            <person name="Adhikari A."/>
            <person name="Zheng C.-J."/>
            <person name="Schuster L."/>
            <person name="Cowan T.M."/>
            <person name="Smanski M.J."/>
            <person name="Chevrette M.G."/>
            <person name="De Carvalho L.P.S."/>
            <person name="Shen B."/>
        </authorList>
    </citation>
    <scope>NUCLEOTIDE SEQUENCE [LARGE SCALE GENOMIC DNA]</scope>
    <source>
        <strain evidence="2 3">NPDC048117</strain>
    </source>
</reference>
<evidence type="ECO:0000313" key="2">
    <source>
        <dbReference type="EMBL" id="MEU9575890.1"/>
    </source>
</evidence>
<name>A0ABV3EI73_9ACTN</name>
<keyword evidence="1" id="KW-0812">Transmembrane</keyword>
<gene>
    <name evidence="2" type="ORF">AB0D95_01070</name>
</gene>
<evidence type="ECO:0000256" key="1">
    <source>
        <dbReference type="SAM" id="Phobius"/>
    </source>
</evidence>
<dbReference type="Proteomes" id="UP001551584">
    <property type="component" value="Unassembled WGS sequence"/>
</dbReference>
<dbReference type="EMBL" id="JBEZNA010000001">
    <property type="protein sequence ID" value="MEU9575890.1"/>
    <property type="molecule type" value="Genomic_DNA"/>
</dbReference>
<evidence type="ECO:0000313" key="3">
    <source>
        <dbReference type="Proteomes" id="UP001551584"/>
    </source>
</evidence>
<protein>
    <submittedName>
        <fullName evidence="2">Uncharacterized protein</fullName>
    </submittedName>
</protein>
<sequence>MPTDPSVIRLMAVLAVLVSAPLSLALVLRALELAGLLRGARAAAAPVVRLVPGRGPHGSRGGGGLRGIAGCVLGALALAACTALAVVTAVRGQA</sequence>
<feature type="transmembrane region" description="Helical" evidence="1">
    <location>
        <begin position="68"/>
        <end position="90"/>
    </location>
</feature>
<keyword evidence="1" id="KW-1133">Transmembrane helix</keyword>
<keyword evidence="3" id="KW-1185">Reference proteome</keyword>
<keyword evidence="1" id="KW-0472">Membrane</keyword>
<organism evidence="2 3">
    <name type="scientific">Streptomyces chilikensis</name>
    <dbReference type="NCBI Taxonomy" id="1194079"/>
    <lineage>
        <taxon>Bacteria</taxon>
        <taxon>Bacillati</taxon>
        <taxon>Actinomycetota</taxon>
        <taxon>Actinomycetes</taxon>
        <taxon>Kitasatosporales</taxon>
        <taxon>Streptomycetaceae</taxon>
        <taxon>Streptomyces</taxon>
    </lineage>
</organism>
<accession>A0ABV3EI73</accession>
<proteinExistence type="predicted"/>
<dbReference type="RefSeq" id="WP_280871526.1">
    <property type="nucleotide sequence ID" value="NZ_JBEZNA010000001.1"/>
</dbReference>
<comment type="caution">
    <text evidence="2">The sequence shown here is derived from an EMBL/GenBank/DDBJ whole genome shotgun (WGS) entry which is preliminary data.</text>
</comment>